<protein>
    <submittedName>
        <fullName evidence="1">ALA2</fullName>
    </submittedName>
</protein>
<sequence>MWQLNLREKVHCSFSLVTCKSLKMVERILQCLCTMSQRLEDSIFLCLVRSVCFIPSLWWIHDKAGKDLTSDIGAQVHRCYFVDLLSYWSTEASNLHVTTSFTTFSIISF</sequence>
<organism evidence="1">
    <name type="scientific">Arundo donax</name>
    <name type="common">Giant reed</name>
    <name type="synonym">Donax arundinaceus</name>
    <dbReference type="NCBI Taxonomy" id="35708"/>
    <lineage>
        <taxon>Eukaryota</taxon>
        <taxon>Viridiplantae</taxon>
        <taxon>Streptophyta</taxon>
        <taxon>Embryophyta</taxon>
        <taxon>Tracheophyta</taxon>
        <taxon>Spermatophyta</taxon>
        <taxon>Magnoliopsida</taxon>
        <taxon>Liliopsida</taxon>
        <taxon>Poales</taxon>
        <taxon>Poaceae</taxon>
        <taxon>PACMAD clade</taxon>
        <taxon>Arundinoideae</taxon>
        <taxon>Arundineae</taxon>
        <taxon>Arundo</taxon>
    </lineage>
</organism>
<dbReference type="EMBL" id="GBRH01212606">
    <property type="protein sequence ID" value="JAD85289.1"/>
    <property type="molecule type" value="Transcribed_RNA"/>
</dbReference>
<accession>A0A0A9D9M4</accession>
<dbReference type="AlphaFoldDB" id="A0A0A9D9M4"/>
<proteinExistence type="predicted"/>
<reference evidence="1" key="2">
    <citation type="journal article" date="2015" name="Data Brief">
        <title>Shoot transcriptome of the giant reed, Arundo donax.</title>
        <authorList>
            <person name="Barrero R.A."/>
            <person name="Guerrero F.D."/>
            <person name="Moolhuijzen P."/>
            <person name="Goolsby J.A."/>
            <person name="Tidwell J."/>
            <person name="Bellgard S.E."/>
            <person name="Bellgard M.I."/>
        </authorList>
    </citation>
    <scope>NUCLEOTIDE SEQUENCE</scope>
    <source>
        <tissue evidence="1">Shoot tissue taken approximately 20 cm above the soil surface</tissue>
    </source>
</reference>
<evidence type="ECO:0000313" key="1">
    <source>
        <dbReference type="EMBL" id="JAD85289.1"/>
    </source>
</evidence>
<reference evidence="1" key="1">
    <citation type="submission" date="2014-09" db="EMBL/GenBank/DDBJ databases">
        <authorList>
            <person name="Magalhaes I.L.F."/>
            <person name="Oliveira U."/>
            <person name="Santos F.R."/>
            <person name="Vidigal T.H.D.A."/>
            <person name="Brescovit A.D."/>
            <person name="Santos A.J."/>
        </authorList>
    </citation>
    <scope>NUCLEOTIDE SEQUENCE</scope>
    <source>
        <tissue evidence="1">Shoot tissue taken approximately 20 cm above the soil surface</tissue>
    </source>
</reference>
<name>A0A0A9D9M4_ARUDO</name>